<dbReference type="AlphaFoldDB" id="A0A6N2YRK0"/>
<name>A0A6N2YRK0_9CLOT</name>
<dbReference type="GO" id="GO:0071555">
    <property type="term" value="P:cell wall organization"/>
    <property type="evidence" value="ECO:0007669"/>
    <property type="project" value="TreeGrafter"/>
</dbReference>
<proteinExistence type="predicted"/>
<reference evidence="5" key="1">
    <citation type="submission" date="2019-11" db="EMBL/GenBank/DDBJ databases">
        <authorList>
            <person name="Feng L."/>
        </authorList>
    </citation>
    <scope>NUCLEOTIDE SEQUENCE</scope>
    <source>
        <strain evidence="5">CParaputrificumLFYP93</strain>
    </source>
</reference>
<evidence type="ECO:0000313" key="5">
    <source>
        <dbReference type="EMBL" id="VYT67902.1"/>
    </source>
</evidence>
<dbReference type="InterPro" id="IPR050515">
    <property type="entry name" value="Beta-lactam/transpept"/>
</dbReference>
<dbReference type="InterPro" id="IPR012338">
    <property type="entry name" value="Beta-lactam/transpept-like"/>
</dbReference>
<sequence>MVRKLKKRELGVLSLFITILIMLSIRLAVLQLFPSEQVLSQYQNHQSEQISNSSYMILDTNGKDMMNYNKKYVIVIDKKPFTLNNYEETLEDLMALNFIMKGEDSDFNYTDVMKSTGKLYYTVSEETYNKVKKLDNIKGLYYYSYDNVDRKKAWKVSNFLSNLPKEEDIVSNSIQEEIYNNIKDNELPTKKFYLDDKAVYGKSEVSISENNRNLQLTIDLDIENKVREVLVSEKYKDFNNIGVTIMEADTGKIKAMVQKDESEANVNLGIEGNGYEPGSVFKLITLASALDKGLVTMNDKYTCTGKICSLGIHGTQTVEQALLNSCNDVYAAIGEKVGYATMMDYCKKLGLFSKVLNVTAPRQNETEGIAPNIEDGMTNISIGQCMTLSPLQMLGATNAIVNGGEYVKPYLLEAILDKDDNVVKEYSTEKERIFSGTTSKIIMNSMKKVVDSGTGKMASVDGVEVGGKTGTANTSDENSVHCWFTGYYKYNNKYYTVVVIVPNINSVNDKGQDLGGSNTAAPIFSDIVRNIAK</sequence>
<dbReference type="SUPFAM" id="SSF56601">
    <property type="entry name" value="beta-lactamase/transpeptidase-like"/>
    <property type="match status" value="1"/>
</dbReference>
<keyword evidence="3" id="KW-0812">Transmembrane</keyword>
<keyword evidence="3" id="KW-1133">Transmembrane helix</keyword>
<keyword evidence="2 3" id="KW-0472">Membrane</keyword>
<feature type="transmembrane region" description="Helical" evidence="3">
    <location>
        <begin position="12"/>
        <end position="33"/>
    </location>
</feature>
<evidence type="ECO:0000256" key="1">
    <source>
        <dbReference type="ARBA" id="ARBA00004370"/>
    </source>
</evidence>
<dbReference type="PANTHER" id="PTHR30627:SF1">
    <property type="entry name" value="PEPTIDOGLYCAN D,D-TRANSPEPTIDASE FTSI"/>
    <property type="match status" value="1"/>
</dbReference>
<gene>
    <name evidence="5" type="primary">spoVD_1</name>
    <name evidence="5" type="ORF">CPLFYP93_00331</name>
</gene>
<dbReference type="Pfam" id="PF00905">
    <property type="entry name" value="Transpeptidase"/>
    <property type="match status" value="1"/>
</dbReference>
<comment type="subcellular location">
    <subcellularLocation>
        <location evidence="1">Membrane</location>
    </subcellularLocation>
</comment>
<feature type="domain" description="Penicillin-binding protein transpeptidase" evidence="4">
    <location>
        <begin position="242"/>
        <end position="528"/>
    </location>
</feature>
<evidence type="ECO:0000259" key="4">
    <source>
        <dbReference type="Pfam" id="PF00905"/>
    </source>
</evidence>
<protein>
    <submittedName>
        <fullName evidence="5">Stage V sporulation protein D</fullName>
    </submittedName>
</protein>
<dbReference type="EMBL" id="CACRTV010000013">
    <property type="protein sequence ID" value="VYT67902.1"/>
    <property type="molecule type" value="Genomic_DNA"/>
</dbReference>
<evidence type="ECO:0000256" key="3">
    <source>
        <dbReference type="SAM" id="Phobius"/>
    </source>
</evidence>
<evidence type="ECO:0000256" key="2">
    <source>
        <dbReference type="ARBA" id="ARBA00023136"/>
    </source>
</evidence>
<dbReference type="GO" id="GO:0008658">
    <property type="term" value="F:penicillin binding"/>
    <property type="evidence" value="ECO:0007669"/>
    <property type="project" value="InterPro"/>
</dbReference>
<accession>A0A6N2YRK0</accession>
<organism evidence="5">
    <name type="scientific">Clostridium paraputrificum</name>
    <dbReference type="NCBI Taxonomy" id="29363"/>
    <lineage>
        <taxon>Bacteria</taxon>
        <taxon>Bacillati</taxon>
        <taxon>Bacillota</taxon>
        <taxon>Clostridia</taxon>
        <taxon>Eubacteriales</taxon>
        <taxon>Clostridiaceae</taxon>
        <taxon>Clostridium</taxon>
    </lineage>
</organism>
<dbReference type="PANTHER" id="PTHR30627">
    <property type="entry name" value="PEPTIDOGLYCAN D,D-TRANSPEPTIDASE"/>
    <property type="match status" value="1"/>
</dbReference>
<dbReference type="GO" id="GO:0005886">
    <property type="term" value="C:plasma membrane"/>
    <property type="evidence" value="ECO:0007669"/>
    <property type="project" value="TreeGrafter"/>
</dbReference>
<dbReference type="InterPro" id="IPR001460">
    <property type="entry name" value="PCN-bd_Tpept"/>
</dbReference>
<dbReference type="Gene3D" id="3.40.710.10">
    <property type="entry name" value="DD-peptidase/beta-lactamase superfamily"/>
    <property type="match status" value="1"/>
</dbReference>